<keyword evidence="3" id="KW-1185">Reference proteome</keyword>
<evidence type="ECO:0000313" key="2">
    <source>
        <dbReference type="EMBL" id="MCI67472.1"/>
    </source>
</evidence>
<reference evidence="2 3" key="1">
    <citation type="journal article" date="2018" name="Front. Plant Sci.">
        <title>Red Clover (Trifolium pratense) and Zigzag Clover (T. medium) - A Picture of Genomic Similarities and Differences.</title>
        <authorList>
            <person name="Dluhosova J."/>
            <person name="Istvanek J."/>
            <person name="Nedelnik J."/>
            <person name="Repkova J."/>
        </authorList>
    </citation>
    <scope>NUCLEOTIDE SEQUENCE [LARGE SCALE GENOMIC DNA]</scope>
    <source>
        <strain evidence="3">cv. 10/8</strain>
        <tissue evidence="2">Leaf</tissue>
    </source>
</reference>
<sequence>MEQNVGRSRLGRQSQAHSTARREAAANPPTKRGCRRQGQPPAQGTHDQEARG</sequence>
<evidence type="ECO:0000256" key="1">
    <source>
        <dbReference type="SAM" id="MobiDB-lite"/>
    </source>
</evidence>
<feature type="non-terminal residue" evidence="2">
    <location>
        <position position="52"/>
    </location>
</feature>
<dbReference type="AlphaFoldDB" id="A0A392U228"/>
<organism evidence="2 3">
    <name type="scientific">Trifolium medium</name>
    <dbReference type="NCBI Taxonomy" id="97028"/>
    <lineage>
        <taxon>Eukaryota</taxon>
        <taxon>Viridiplantae</taxon>
        <taxon>Streptophyta</taxon>
        <taxon>Embryophyta</taxon>
        <taxon>Tracheophyta</taxon>
        <taxon>Spermatophyta</taxon>
        <taxon>Magnoliopsida</taxon>
        <taxon>eudicotyledons</taxon>
        <taxon>Gunneridae</taxon>
        <taxon>Pentapetalae</taxon>
        <taxon>rosids</taxon>
        <taxon>fabids</taxon>
        <taxon>Fabales</taxon>
        <taxon>Fabaceae</taxon>
        <taxon>Papilionoideae</taxon>
        <taxon>50 kb inversion clade</taxon>
        <taxon>NPAAA clade</taxon>
        <taxon>Hologalegina</taxon>
        <taxon>IRL clade</taxon>
        <taxon>Trifolieae</taxon>
        <taxon>Trifolium</taxon>
    </lineage>
</organism>
<evidence type="ECO:0000313" key="3">
    <source>
        <dbReference type="Proteomes" id="UP000265520"/>
    </source>
</evidence>
<name>A0A392U228_9FABA</name>
<accession>A0A392U228</accession>
<proteinExistence type="predicted"/>
<feature type="region of interest" description="Disordered" evidence="1">
    <location>
        <begin position="1"/>
        <end position="52"/>
    </location>
</feature>
<protein>
    <submittedName>
        <fullName evidence="2">Uncharacterized protein</fullName>
    </submittedName>
</protein>
<dbReference type="Proteomes" id="UP000265520">
    <property type="component" value="Unassembled WGS sequence"/>
</dbReference>
<feature type="compositionally biased region" description="Polar residues" evidence="1">
    <location>
        <begin position="1"/>
        <end position="18"/>
    </location>
</feature>
<comment type="caution">
    <text evidence="2">The sequence shown here is derived from an EMBL/GenBank/DDBJ whole genome shotgun (WGS) entry which is preliminary data.</text>
</comment>
<dbReference type="EMBL" id="LXQA010717629">
    <property type="protein sequence ID" value="MCI67472.1"/>
    <property type="molecule type" value="Genomic_DNA"/>
</dbReference>